<dbReference type="SUPFAM" id="SSF48113">
    <property type="entry name" value="Heme-dependent peroxidases"/>
    <property type="match status" value="1"/>
</dbReference>
<dbReference type="GeneID" id="112683727"/>
<dbReference type="PROSITE" id="PS50292">
    <property type="entry name" value="PEROXIDASE_3"/>
    <property type="match status" value="1"/>
</dbReference>
<feature type="transmembrane region" description="Helical" evidence="8">
    <location>
        <begin position="30"/>
        <end position="54"/>
    </location>
</feature>
<accession>A0A8B8FJ13</accession>
<keyword evidence="8" id="KW-1133">Transmembrane helix</keyword>
<dbReference type="OrthoDB" id="823504at2759"/>
<dbReference type="GO" id="GO:0020037">
    <property type="term" value="F:heme binding"/>
    <property type="evidence" value="ECO:0007669"/>
    <property type="project" value="InterPro"/>
</dbReference>
<sequence length="649" mass="74001">MGILFWKRDKSSSTENDPLLGKTNQSKKKWFRLCNVLLLLLLIIILFFVIQYIFGTKTEKKQPIALKSLATINNDYFKKCAPSVTCDSNSKYRTINGSCNNLQNPIWGAAMTPFYRYIDPEFSDGISKFRLQSDGSNLPNARHLTIKLFQNNTIAYDWKYNELLVPWGQFITHDMAYSAVNSVNSSFPDALNHCQDKNQPVECEAVIRLFPDDPVYGKYNLTILKFMRLVTSANYSCPLIPSTVLNQNTHFIDASNVYGSDSETATKLRLFKGGKLLDQRIGKESYCPQNPSAIIKVGNKTEEPISFFAGDVNVNQNLGIALFQNLFLRFHNYIADKLQKDHPTWTDEMVYQETRRIVAAVVQIITYEQYLPIILGEQYMKEYGLNRETNYDPSITVAMAQEMTSGAFRLLHSMIPAQFNYMSKNYTTYEVEKPSESFLRPDTLINNVDGFVRGLIETPGRKTRPEYNHLISNIVIKSALVNTTGFDLQSYDVQRGRDVGLPPYTKIRTLCGLPKVKSFDDLSDYIPLEKIEQLKSFYKSVHDIDTLVGMLLENRINGSMVGPTGSCIIADSFRRIRNGDRFFYDVQGQPGSFTSDQLCSLKKISLSHIICATSNVDHVQMDTFSLIDHIRLMKLKPNCTMYKIDLSAW</sequence>
<keyword evidence="3" id="KW-0575">Peroxidase</keyword>
<dbReference type="FunFam" id="1.10.640.10:FF:000003">
    <property type="entry name" value="chorion peroxidase"/>
    <property type="match status" value="1"/>
</dbReference>
<evidence type="ECO:0000256" key="7">
    <source>
        <dbReference type="PIRSR" id="PIRSR619791-2"/>
    </source>
</evidence>
<dbReference type="AlphaFoldDB" id="A0A8B8FJ13"/>
<comment type="subcellular location">
    <subcellularLocation>
        <location evidence="1">Secreted</location>
    </subcellularLocation>
</comment>
<organism evidence="9 10">
    <name type="scientific">Sipha flava</name>
    <name type="common">yellow sugarcane aphid</name>
    <dbReference type="NCBI Taxonomy" id="143950"/>
    <lineage>
        <taxon>Eukaryota</taxon>
        <taxon>Metazoa</taxon>
        <taxon>Ecdysozoa</taxon>
        <taxon>Arthropoda</taxon>
        <taxon>Hexapoda</taxon>
        <taxon>Insecta</taxon>
        <taxon>Pterygota</taxon>
        <taxon>Neoptera</taxon>
        <taxon>Paraneoptera</taxon>
        <taxon>Hemiptera</taxon>
        <taxon>Sternorrhyncha</taxon>
        <taxon>Aphidomorpha</taxon>
        <taxon>Aphidoidea</taxon>
        <taxon>Aphididae</taxon>
        <taxon>Sipha</taxon>
    </lineage>
</organism>
<keyword evidence="7" id="KW-0479">Metal-binding</keyword>
<dbReference type="InterPro" id="IPR010255">
    <property type="entry name" value="Haem_peroxidase_sf"/>
</dbReference>
<dbReference type="GO" id="GO:0005576">
    <property type="term" value="C:extracellular region"/>
    <property type="evidence" value="ECO:0007669"/>
    <property type="project" value="UniProtKB-SubCell"/>
</dbReference>
<dbReference type="RefSeq" id="XP_025410668.1">
    <property type="nucleotide sequence ID" value="XM_025554883.1"/>
</dbReference>
<dbReference type="InterPro" id="IPR019791">
    <property type="entry name" value="Haem_peroxidase_animal"/>
</dbReference>
<evidence type="ECO:0000256" key="8">
    <source>
        <dbReference type="SAM" id="Phobius"/>
    </source>
</evidence>
<dbReference type="GO" id="GO:0046872">
    <property type="term" value="F:metal ion binding"/>
    <property type="evidence" value="ECO:0007669"/>
    <property type="project" value="UniProtKB-KW"/>
</dbReference>
<name>A0A8B8FJ13_9HEMI</name>
<dbReference type="Proteomes" id="UP000694846">
    <property type="component" value="Unplaced"/>
</dbReference>
<evidence type="ECO:0000313" key="9">
    <source>
        <dbReference type="Proteomes" id="UP000694846"/>
    </source>
</evidence>
<evidence type="ECO:0000256" key="2">
    <source>
        <dbReference type="ARBA" id="ARBA00022525"/>
    </source>
</evidence>
<evidence type="ECO:0000256" key="3">
    <source>
        <dbReference type="ARBA" id="ARBA00022559"/>
    </source>
</evidence>
<keyword evidence="2" id="KW-0964">Secreted</keyword>
<keyword evidence="8" id="KW-0472">Membrane</keyword>
<dbReference type="Pfam" id="PF03098">
    <property type="entry name" value="An_peroxidase"/>
    <property type="match status" value="1"/>
</dbReference>
<dbReference type="GO" id="GO:0006979">
    <property type="term" value="P:response to oxidative stress"/>
    <property type="evidence" value="ECO:0007669"/>
    <property type="project" value="InterPro"/>
</dbReference>
<dbReference type="GO" id="GO:0022412">
    <property type="term" value="P:cellular process involved in reproduction in multicellular organism"/>
    <property type="evidence" value="ECO:0007669"/>
    <property type="project" value="UniProtKB-ARBA"/>
</dbReference>
<dbReference type="PRINTS" id="PR00457">
    <property type="entry name" value="ANPEROXIDASE"/>
</dbReference>
<gene>
    <name evidence="10" type="primary">LOC112683727</name>
</gene>
<evidence type="ECO:0000256" key="5">
    <source>
        <dbReference type="ARBA" id="ARBA00022729"/>
    </source>
</evidence>
<dbReference type="PANTHER" id="PTHR11475:SF134">
    <property type="entry name" value="LD42267P"/>
    <property type="match status" value="1"/>
</dbReference>
<evidence type="ECO:0000256" key="4">
    <source>
        <dbReference type="ARBA" id="ARBA00022617"/>
    </source>
</evidence>
<dbReference type="InterPro" id="IPR037120">
    <property type="entry name" value="Haem_peroxidase_sf_animal"/>
</dbReference>
<keyword evidence="4 7" id="KW-0349">Heme</keyword>
<dbReference type="CDD" id="cd09823">
    <property type="entry name" value="peroxinectin_like"/>
    <property type="match status" value="1"/>
</dbReference>
<dbReference type="Gene3D" id="1.10.640.10">
    <property type="entry name" value="Haem peroxidase domain superfamily, animal type"/>
    <property type="match status" value="1"/>
</dbReference>
<keyword evidence="8" id="KW-0812">Transmembrane</keyword>
<dbReference type="GO" id="GO:0004601">
    <property type="term" value="F:peroxidase activity"/>
    <property type="evidence" value="ECO:0007669"/>
    <property type="project" value="UniProtKB-KW"/>
</dbReference>
<keyword evidence="3" id="KW-0560">Oxidoreductase</keyword>
<protein>
    <submittedName>
        <fullName evidence="10">Peroxidase-like</fullName>
    </submittedName>
</protein>
<keyword evidence="5" id="KW-0732">Signal</keyword>
<keyword evidence="9" id="KW-1185">Reference proteome</keyword>
<reference evidence="10" key="1">
    <citation type="submission" date="2025-08" db="UniProtKB">
        <authorList>
            <consortium name="RefSeq"/>
        </authorList>
    </citation>
    <scope>IDENTIFICATION</scope>
    <source>
        <tissue evidence="10">Whole body</tissue>
    </source>
</reference>
<proteinExistence type="predicted"/>
<evidence type="ECO:0000313" key="10">
    <source>
        <dbReference type="RefSeq" id="XP_025410668.1"/>
    </source>
</evidence>
<evidence type="ECO:0000256" key="6">
    <source>
        <dbReference type="ARBA" id="ARBA00023004"/>
    </source>
</evidence>
<evidence type="ECO:0000256" key="1">
    <source>
        <dbReference type="ARBA" id="ARBA00004613"/>
    </source>
</evidence>
<keyword evidence="6 7" id="KW-0408">Iron</keyword>
<dbReference type="PANTHER" id="PTHR11475">
    <property type="entry name" value="OXIDASE/PEROXIDASE"/>
    <property type="match status" value="1"/>
</dbReference>
<feature type="binding site" description="axial binding residue" evidence="7">
    <location>
        <position position="412"/>
    </location>
    <ligand>
        <name>heme b</name>
        <dbReference type="ChEBI" id="CHEBI:60344"/>
    </ligand>
    <ligandPart>
        <name>Fe</name>
        <dbReference type="ChEBI" id="CHEBI:18248"/>
    </ligandPart>
</feature>